<protein>
    <submittedName>
        <fullName evidence="1">Uncharacterized protein</fullName>
    </submittedName>
</protein>
<sequence length="91" mass="10250">FKDGPVIFVLLSSLVIDSSTRANIAFFFMEAGYTQKCVHTQSKEICFTIRDPESTIKNGCKIGKIFKDFLHAKGKSSFVKHVINAKHHMNT</sequence>
<dbReference type="AlphaFoldDB" id="A0AAD7Z7Z5"/>
<evidence type="ECO:0000313" key="2">
    <source>
        <dbReference type="Proteomes" id="UP001233999"/>
    </source>
</evidence>
<reference evidence="1" key="2">
    <citation type="submission" date="2023-05" db="EMBL/GenBank/DDBJ databases">
        <authorList>
            <person name="Fouks B."/>
        </authorList>
    </citation>
    <scope>NUCLEOTIDE SEQUENCE</scope>
    <source>
        <strain evidence="1">Stay&amp;Tobe</strain>
        <tissue evidence="1">Testes</tissue>
    </source>
</reference>
<keyword evidence="2" id="KW-1185">Reference proteome</keyword>
<feature type="non-terminal residue" evidence="1">
    <location>
        <position position="1"/>
    </location>
</feature>
<name>A0AAD7Z7Z5_DIPPU</name>
<gene>
    <name evidence="1" type="ORF">L9F63_007651</name>
</gene>
<reference evidence="1" key="1">
    <citation type="journal article" date="2023" name="IScience">
        <title>Live-bearing cockroach genome reveals convergent evolutionary mechanisms linked to viviparity in insects and beyond.</title>
        <authorList>
            <person name="Fouks B."/>
            <person name="Harrison M.C."/>
            <person name="Mikhailova A.A."/>
            <person name="Marchal E."/>
            <person name="English S."/>
            <person name="Carruthers M."/>
            <person name="Jennings E.C."/>
            <person name="Chiamaka E.L."/>
            <person name="Frigard R.A."/>
            <person name="Pippel M."/>
            <person name="Attardo G.M."/>
            <person name="Benoit J.B."/>
            <person name="Bornberg-Bauer E."/>
            <person name="Tobe S.S."/>
        </authorList>
    </citation>
    <scope>NUCLEOTIDE SEQUENCE</scope>
    <source>
        <strain evidence="1">Stay&amp;Tobe</strain>
    </source>
</reference>
<proteinExistence type="predicted"/>
<feature type="non-terminal residue" evidence="1">
    <location>
        <position position="91"/>
    </location>
</feature>
<dbReference type="EMBL" id="JASPKZ010009837">
    <property type="protein sequence ID" value="KAJ9575446.1"/>
    <property type="molecule type" value="Genomic_DNA"/>
</dbReference>
<comment type="caution">
    <text evidence="1">The sequence shown here is derived from an EMBL/GenBank/DDBJ whole genome shotgun (WGS) entry which is preliminary data.</text>
</comment>
<organism evidence="1 2">
    <name type="scientific">Diploptera punctata</name>
    <name type="common">Pacific beetle cockroach</name>
    <dbReference type="NCBI Taxonomy" id="6984"/>
    <lineage>
        <taxon>Eukaryota</taxon>
        <taxon>Metazoa</taxon>
        <taxon>Ecdysozoa</taxon>
        <taxon>Arthropoda</taxon>
        <taxon>Hexapoda</taxon>
        <taxon>Insecta</taxon>
        <taxon>Pterygota</taxon>
        <taxon>Neoptera</taxon>
        <taxon>Polyneoptera</taxon>
        <taxon>Dictyoptera</taxon>
        <taxon>Blattodea</taxon>
        <taxon>Blaberoidea</taxon>
        <taxon>Blaberidae</taxon>
        <taxon>Diplopterinae</taxon>
        <taxon>Diploptera</taxon>
    </lineage>
</organism>
<dbReference type="Proteomes" id="UP001233999">
    <property type="component" value="Unassembled WGS sequence"/>
</dbReference>
<accession>A0AAD7Z7Z5</accession>
<evidence type="ECO:0000313" key="1">
    <source>
        <dbReference type="EMBL" id="KAJ9575446.1"/>
    </source>
</evidence>